<proteinExistence type="predicted"/>
<accession>A0A4P2QIG6</accession>
<dbReference type="CDD" id="cd04301">
    <property type="entry name" value="NAT_SF"/>
    <property type="match status" value="1"/>
</dbReference>
<dbReference type="Pfam" id="PF12900">
    <property type="entry name" value="Pyridox_ox_2"/>
    <property type="match status" value="1"/>
</dbReference>
<dbReference type="GO" id="GO:0016747">
    <property type="term" value="F:acyltransferase activity, transferring groups other than amino-acyl groups"/>
    <property type="evidence" value="ECO:0007669"/>
    <property type="project" value="InterPro"/>
</dbReference>
<dbReference type="Gene3D" id="2.30.110.10">
    <property type="entry name" value="Electron Transport, Fmn-binding Protein, Chain A"/>
    <property type="match status" value="1"/>
</dbReference>
<protein>
    <recommendedName>
        <fullName evidence="1">N-acetyltransferase domain-containing protein</fullName>
    </recommendedName>
</protein>
<dbReference type="PANTHER" id="PTHR43233:SF1">
    <property type="entry name" value="FAMILY N-ACETYLTRANSFERASE, PUTATIVE (AFU_ORTHOLOGUE AFUA_6G03350)-RELATED"/>
    <property type="match status" value="1"/>
</dbReference>
<dbReference type="EMBL" id="CP012672">
    <property type="protein sequence ID" value="AUX29720.1"/>
    <property type="molecule type" value="Genomic_DNA"/>
</dbReference>
<evidence type="ECO:0000313" key="3">
    <source>
        <dbReference type="Proteomes" id="UP000295497"/>
    </source>
</evidence>
<dbReference type="RefSeq" id="WP_165373860.1">
    <property type="nucleotide sequence ID" value="NZ_CP012672.1"/>
</dbReference>
<dbReference type="InterPro" id="IPR012349">
    <property type="entry name" value="Split_barrel_FMN-bd"/>
</dbReference>
<gene>
    <name evidence="2" type="ORF">SOCE836_018110</name>
</gene>
<organism evidence="2 3">
    <name type="scientific">Sorangium cellulosum</name>
    <name type="common">Polyangium cellulosum</name>
    <dbReference type="NCBI Taxonomy" id="56"/>
    <lineage>
        <taxon>Bacteria</taxon>
        <taxon>Pseudomonadati</taxon>
        <taxon>Myxococcota</taxon>
        <taxon>Polyangia</taxon>
        <taxon>Polyangiales</taxon>
        <taxon>Polyangiaceae</taxon>
        <taxon>Sorangium</taxon>
    </lineage>
</organism>
<dbReference type="InterPro" id="IPR053144">
    <property type="entry name" value="Acetyltransferase_Butenolide"/>
</dbReference>
<dbReference type="Gene3D" id="3.40.630.30">
    <property type="match status" value="1"/>
</dbReference>
<dbReference type="SUPFAM" id="SSF55729">
    <property type="entry name" value="Acyl-CoA N-acyltransferases (Nat)"/>
    <property type="match status" value="1"/>
</dbReference>
<dbReference type="Pfam" id="PF00583">
    <property type="entry name" value="Acetyltransf_1"/>
    <property type="match status" value="1"/>
</dbReference>
<evidence type="ECO:0000259" key="1">
    <source>
        <dbReference type="PROSITE" id="PS51186"/>
    </source>
</evidence>
<dbReference type="PROSITE" id="PS51186">
    <property type="entry name" value="GNAT"/>
    <property type="match status" value="1"/>
</dbReference>
<dbReference type="SUPFAM" id="SSF50475">
    <property type="entry name" value="FMN-binding split barrel"/>
    <property type="match status" value="1"/>
</dbReference>
<reference evidence="2 3" key="1">
    <citation type="submission" date="2015-09" db="EMBL/GenBank/DDBJ databases">
        <title>Sorangium comparison.</title>
        <authorList>
            <person name="Zaburannyi N."/>
            <person name="Bunk B."/>
            <person name="Overmann J."/>
            <person name="Mueller R."/>
        </authorList>
    </citation>
    <scope>NUCLEOTIDE SEQUENCE [LARGE SCALE GENOMIC DNA]</scope>
    <source>
        <strain evidence="2 3">So ce836</strain>
    </source>
</reference>
<dbReference type="PANTHER" id="PTHR43233">
    <property type="entry name" value="FAMILY N-ACETYLTRANSFERASE, PUTATIVE (AFU_ORTHOLOGUE AFUA_6G03350)-RELATED"/>
    <property type="match status" value="1"/>
</dbReference>
<sequence>MRREIFRMERVEAEELLGRAEVVHVASTTAEGAPLLRAVHGVVVRGSIAFHGAPAGEKIEAVGRAAVVSCEQIVASIPSYFTDPARACPATTLYRSAQAHGVIERVDDPDHKAEVLEALMRKYQPEGGYAPLDARSPLYRKAIEGILVLAVPLERLDGKAKLAQNRAPEERARLLTKLWERGSPGDPEAIELLRGACPDTPVPDFLRAPAGCALACALGPRDVDAAVDLLEGAYWNQGVPREVIARAQLGSSAWVGARDAAGRLVATARAVSDGSKRAWMFDVMVAPPLRGLGVGEAVVRLLLAHPAVCGARHVHLGTQDAHTFYARFGFRHRADLPPPPFTSTEMVLARG</sequence>
<name>A0A4P2QIG6_SORCE</name>
<dbReference type="InterPro" id="IPR000182">
    <property type="entry name" value="GNAT_dom"/>
</dbReference>
<feature type="domain" description="N-acetyltransferase" evidence="1">
    <location>
        <begin position="213"/>
        <end position="351"/>
    </location>
</feature>
<dbReference type="Proteomes" id="UP000295497">
    <property type="component" value="Chromosome"/>
</dbReference>
<evidence type="ECO:0000313" key="2">
    <source>
        <dbReference type="EMBL" id="AUX29720.1"/>
    </source>
</evidence>
<dbReference type="InterPro" id="IPR024747">
    <property type="entry name" value="Pyridox_Oxase-rel"/>
</dbReference>
<dbReference type="AlphaFoldDB" id="A0A4P2QIG6"/>
<dbReference type="InterPro" id="IPR016181">
    <property type="entry name" value="Acyl_CoA_acyltransferase"/>
</dbReference>